<keyword evidence="1" id="KW-0862">Zinc</keyword>
<evidence type="ECO:0000313" key="3">
    <source>
        <dbReference type="EMBL" id="CAE8619164.1"/>
    </source>
</evidence>
<name>A0A813FZL2_POLGL</name>
<gene>
    <name evidence="3" type="ORF">PGLA1383_LOCUS36757</name>
</gene>
<organism evidence="3 4">
    <name type="scientific">Polarella glacialis</name>
    <name type="common">Dinoflagellate</name>
    <dbReference type="NCBI Taxonomy" id="89957"/>
    <lineage>
        <taxon>Eukaryota</taxon>
        <taxon>Sar</taxon>
        <taxon>Alveolata</taxon>
        <taxon>Dinophyceae</taxon>
        <taxon>Suessiales</taxon>
        <taxon>Suessiaceae</taxon>
        <taxon>Polarella</taxon>
    </lineage>
</organism>
<dbReference type="Pfam" id="PF13920">
    <property type="entry name" value="zf-C3HC4_3"/>
    <property type="match status" value="1"/>
</dbReference>
<keyword evidence="1" id="KW-0863">Zinc-finger</keyword>
<dbReference type="InterPro" id="IPR001841">
    <property type="entry name" value="Znf_RING"/>
</dbReference>
<evidence type="ECO:0000259" key="2">
    <source>
        <dbReference type="PROSITE" id="PS50089"/>
    </source>
</evidence>
<dbReference type="CDD" id="cd16449">
    <property type="entry name" value="RING-HC"/>
    <property type="match status" value="1"/>
</dbReference>
<comment type="caution">
    <text evidence="3">The sequence shown here is derived from an EMBL/GenBank/DDBJ whole genome shotgun (WGS) entry which is preliminary data.</text>
</comment>
<protein>
    <recommendedName>
        <fullName evidence="2">RING-type domain-containing protein</fullName>
    </recommendedName>
</protein>
<dbReference type="PROSITE" id="PS50089">
    <property type="entry name" value="ZF_RING_2"/>
    <property type="match status" value="1"/>
</dbReference>
<keyword evidence="4" id="KW-1185">Reference proteome</keyword>
<dbReference type="Gene3D" id="3.30.40.10">
    <property type="entry name" value="Zinc/RING finger domain, C3HC4 (zinc finger)"/>
    <property type="match status" value="1"/>
</dbReference>
<dbReference type="Proteomes" id="UP000654075">
    <property type="component" value="Unassembled WGS sequence"/>
</dbReference>
<sequence length="183" mass="20665">MDFLQQLNQVSCEVSEQRHAEQELAADALIEEFQKKCLLAAQKGETECRHVSGMFFLKNTGQFSHDWHEKPDFQQEFVTFLHQKLQAMFGQNSRISVSLGWDLVLDLTASWLKPIRTAVQHSRAHAPRSNLISHCPVCLCQAEVVAFTPCGHVVCVSCSTNFQRGTTCPVCREPVAGWQNLFS</sequence>
<evidence type="ECO:0000313" key="4">
    <source>
        <dbReference type="Proteomes" id="UP000654075"/>
    </source>
</evidence>
<feature type="domain" description="RING-type" evidence="2">
    <location>
        <begin position="135"/>
        <end position="172"/>
    </location>
</feature>
<dbReference type="SMART" id="SM00184">
    <property type="entry name" value="RING"/>
    <property type="match status" value="1"/>
</dbReference>
<dbReference type="GO" id="GO:0008270">
    <property type="term" value="F:zinc ion binding"/>
    <property type="evidence" value="ECO:0007669"/>
    <property type="project" value="UniProtKB-KW"/>
</dbReference>
<dbReference type="InterPro" id="IPR013083">
    <property type="entry name" value="Znf_RING/FYVE/PHD"/>
</dbReference>
<dbReference type="OrthoDB" id="6270329at2759"/>
<dbReference type="EMBL" id="CAJNNV010026863">
    <property type="protein sequence ID" value="CAE8619164.1"/>
    <property type="molecule type" value="Genomic_DNA"/>
</dbReference>
<evidence type="ECO:0000256" key="1">
    <source>
        <dbReference type="PROSITE-ProRule" id="PRU00175"/>
    </source>
</evidence>
<accession>A0A813FZL2</accession>
<reference evidence="3" key="1">
    <citation type="submission" date="2021-02" db="EMBL/GenBank/DDBJ databases">
        <authorList>
            <person name="Dougan E. K."/>
            <person name="Rhodes N."/>
            <person name="Thang M."/>
            <person name="Chan C."/>
        </authorList>
    </citation>
    <scope>NUCLEOTIDE SEQUENCE</scope>
</reference>
<dbReference type="AlphaFoldDB" id="A0A813FZL2"/>
<dbReference type="SUPFAM" id="SSF57850">
    <property type="entry name" value="RING/U-box"/>
    <property type="match status" value="1"/>
</dbReference>
<keyword evidence="1" id="KW-0479">Metal-binding</keyword>
<proteinExistence type="predicted"/>